<keyword evidence="4" id="KW-1185">Reference proteome</keyword>
<organism evidence="3 5">
    <name type="scientific">Leuconostoc gasicomitatum</name>
    <dbReference type="NCBI Taxonomy" id="115778"/>
    <lineage>
        <taxon>Bacteria</taxon>
        <taxon>Bacillati</taxon>
        <taxon>Bacillota</taxon>
        <taxon>Bacilli</taxon>
        <taxon>Lactobacillales</taxon>
        <taxon>Lactobacillaceae</taxon>
        <taxon>Leuconostoc</taxon>
        <taxon>Leuconostoc gelidum group</taxon>
    </lineage>
</organism>
<feature type="transmembrane region" description="Helical" evidence="1">
    <location>
        <begin position="105"/>
        <end position="126"/>
    </location>
</feature>
<evidence type="ECO:0000313" key="5">
    <source>
        <dbReference type="Proteomes" id="UP000752647"/>
    </source>
</evidence>
<dbReference type="Proteomes" id="UP000199271">
    <property type="component" value="Unassembled WGS sequence"/>
</dbReference>
<keyword evidence="1" id="KW-1133">Transmembrane helix</keyword>
<proteinExistence type="predicted"/>
<sequence>MKQELIDMTFIVVGWLVLSYFYGILISFTLSKIGQKKWQPVAGKKTDPFIHGQLIGNIERTFAMLLISLGNVGAISMIVAIKGFARWGELSKLDSDVQSVAIDKFIIGNLLSLGFPVLMAAIWFFVSQF</sequence>
<protein>
    <submittedName>
        <fullName evidence="3">Uncharacterized protein</fullName>
    </submittedName>
</protein>
<dbReference type="RefSeq" id="WP_089997424.1">
    <property type="nucleotide sequence ID" value="NZ_CBCPIF010000001.1"/>
</dbReference>
<feature type="transmembrane region" description="Helical" evidence="1">
    <location>
        <begin position="6"/>
        <end position="30"/>
    </location>
</feature>
<dbReference type="EMBL" id="FBSY01000002">
    <property type="protein sequence ID" value="CUW05818.1"/>
    <property type="molecule type" value="Genomic_DNA"/>
</dbReference>
<evidence type="ECO:0000313" key="4">
    <source>
        <dbReference type="Proteomes" id="UP000199271"/>
    </source>
</evidence>
<comment type="caution">
    <text evidence="3">The sequence shown here is derived from an EMBL/GenBank/DDBJ whole genome shotgun (WGS) entry which is preliminary data.</text>
</comment>
<reference evidence="3" key="2">
    <citation type="submission" date="2021-05" db="EMBL/GenBank/DDBJ databases">
        <title>Pangenome of Leuconostoc gelidum warrants species status for Leuconostoc gelidum subsp. gasicomitatum.</title>
        <authorList>
            <person name="Johansson P."/>
            <person name="Sade E."/>
            <person name="Hultman J."/>
            <person name="Auvinen P."/>
            <person name="Bjorkroth J."/>
        </authorList>
    </citation>
    <scope>NUCLEOTIDE SEQUENCE</scope>
    <source>
        <strain evidence="3">A.21.4</strain>
    </source>
</reference>
<evidence type="ECO:0000256" key="1">
    <source>
        <dbReference type="SAM" id="Phobius"/>
    </source>
</evidence>
<reference evidence="2 4" key="1">
    <citation type="submission" date="2015-12" db="EMBL/GenBank/DDBJ databases">
        <authorList>
            <person name="Andreevskaya M."/>
        </authorList>
    </citation>
    <scope>NUCLEOTIDE SEQUENCE [LARGE SCALE GENOMIC DNA]</scope>
    <source>
        <strain evidence="2 4">C122c</strain>
    </source>
</reference>
<dbReference type="EMBL" id="JAHBFI010000021">
    <property type="protein sequence ID" value="MBZ5963373.1"/>
    <property type="molecule type" value="Genomic_DNA"/>
</dbReference>
<dbReference type="Proteomes" id="UP000752647">
    <property type="component" value="Unassembled WGS sequence"/>
</dbReference>
<dbReference type="AlphaFoldDB" id="A0A9Q3XTR7"/>
<keyword evidence="1" id="KW-0812">Transmembrane</keyword>
<accession>A0A9Q3XTR7</accession>
<evidence type="ECO:0000313" key="2">
    <source>
        <dbReference type="EMBL" id="CUW05818.1"/>
    </source>
</evidence>
<feature type="transmembrane region" description="Helical" evidence="1">
    <location>
        <begin position="62"/>
        <end position="85"/>
    </location>
</feature>
<gene>
    <name evidence="2" type="ORF">C122C_1229</name>
    <name evidence="3" type="ORF">KIJ12_09490</name>
</gene>
<keyword evidence="1" id="KW-0472">Membrane</keyword>
<evidence type="ECO:0000313" key="3">
    <source>
        <dbReference type="EMBL" id="MBZ5963373.1"/>
    </source>
</evidence>
<name>A0A9Q3XTR7_9LACO</name>